<dbReference type="Pfam" id="PF06985">
    <property type="entry name" value="HET"/>
    <property type="match status" value="1"/>
</dbReference>
<feature type="region of interest" description="Disordered" evidence="1">
    <location>
        <begin position="23"/>
        <end position="76"/>
    </location>
</feature>
<keyword evidence="4" id="KW-1185">Reference proteome</keyword>
<evidence type="ECO:0000259" key="2">
    <source>
        <dbReference type="Pfam" id="PF06985"/>
    </source>
</evidence>
<dbReference type="Proteomes" id="UP001390339">
    <property type="component" value="Unassembled WGS sequence"/>
</dbReference>
<feature type="compositionally biased region" description="Basic and acidic residues" evidence="1">
    <location>
        <begin position="30"/>
        <end position="42"/>
    </location>
</feature>
<proteinExistence type="predicted"/>
<feature type="domain" description="Heterokaryon incompatibility" evidence="2">
    <location>
        <begin position="299"/>
        <end position="452"/>
    </location>
</feature>
<protein>
    <submittedName>
        <fullName evidence="3">Heterokaryon incompatibility protein-domain-containing protein</fullName>
    </submittedName>
</protein>
<feature type="compositionally biased region" description="Acidic residues" evidence="1">
    <location>
        <begin position="57"/>
        <end position="70"/>
    </location>
</feature>
<gene>
    <name evidence="3" type="ORF">PGQ11_015340</name>
</gene>
<dbReference type="InterPro" id="IPR010730">
    <property type="entry name" value="HET"/>
</dbReference>
<name>A0ABR2HL38_9PEZI</name>
<accession>A0ABR2HL38</accession>
<sequence>MYDGTNTVKPSLDEGCCSALLNYGNEESDGGGHWDDSDRTEESYDVSEPNNGPEESVTSEEESDDTDEESSPPHYFLPEQVEKQLRLLDIDPSRTEPFLCSQCRATDLLAALDHTSRAAQGAANPLVVAERAGIHPECVLCSLFARTFLSEAPLAKDESMATETAPSSALSPWKLSAFNKRCMLMDIRISWMFQPVEVAILYAGENAHVQHINEERVEREGFLACARTRDLRALLEKNQSTEAEPLSRFVLPQYDPGLVREWLGLCDFDLDDHRFSIPGMRVIDCHTRTIVDHVPGTAYFALSYVWGLANADMIEVDGCLLDEANALPLPQMIPRVVSNAIQVVREAGYRYLWVDQFCIDQSAAKEHIAEHISKMDLLYSKAALTIIAASTGGALPGVGGTPRAERMMLHLKGRVDEKTGVVEDDLTIFSTPAPVAALQKTVWYSRGWCFQESVLAPRKLYFMDHEMVFQAKDIFCSDSYPEPHSVLDNTFYEFEETPFLDWSESWDKQSGGDSVSGSKENGPKVTMDHFARKVHYFHKLLGVYTTKKLTMDSDSINGFAGAMKVYSRRDPTFKTIQGTPIFDVSAVAPPISTENMQKFLAFQKSSFLYSICWSHSPLWKEAGPIRRDRRYEFPSWSWAGWKGQVSWLIGGTWTRKSISQSPIILDIQGLEWEDGIITDLMKVSRPTQQCGAPKYLVGEAYTISGPDARDIASWKRDDISPTSDSTGGFSIRSVGSYLSVDTQDHEIIQCLESGKWSYLLMAIEPRKDSDLYLSLLAVAWEEDDDVGERPKTCYRQGLVNVMVTRASIDVAALPRTQFRLG</sequence>
<evidence type="ECO:0000313" key="4">
    <source>
        <dbReference type="Proteomes" id="UP001390339"/>
    </source>
</evidence>
<evidence type="ECO:0000313" key="3">
    <source>
        <dbReference type="EMBL" id="KAK8848860.1"/>
    </source>
</evidence>
<dbReference type="EMBL" id="JAPCWZ010000010">
    <property type="protein sequence ID" value="KAK8848860.1"/>
    <property type="molecule type" value="Genomic_DNA"/>
</dbReference>
<dbReference type="PANTHER" id="PTHR33112:SF1">
    <property type="entry name" value="HETEROKARYON INCOMPATIBILITY DOMAIN-CONTAINING PROTEIN"/>
    <property type="match status" value="1"/>
</dbReference>
<evidence type="ECO:0000256" key="1">
    <source>
        <dbReference type="SAM" id="MobiDB-lite"/>
    </source>
</evidence>
<dbReference type="PANTHER" id="PTHR33112">
    <property type="entry name" value="DOMAIN PROTEIN, PUTATIVE-RELATED"/>
    <property type="match status" value="1"/>
</dbReference>
<reference evidence="3 4" key="1">
    <citation type="journal article" date="2024" name="IMA Fungus">
        <title>Apiospora arundinis, a panoply of carbohydrate-active enzymes and secondary metabolites.</title>
        <authorList>
            <person name="Sorensen T."/>
            <person name="Petersen C."/>
            <person name="Muurmann A.T."/>
            <person name="Christiansen J.V."/>
            <person name="Brundto M.L."/>
            <person name="Overgaard C.K."/>
            <person name="Boysen A.T."/>
            <person name="Wollenberg R.D."/>
            <person name="Larsen T.O."/>
            <person name="Sorensen J.L."/>
            <person name="Nielsen K.L."/>
            <person name="Sondergaard T.E."/>
        </authorList>
    </citation>
    <scope>NUCLEOTIDE SEQUENCE [LARGE SCALE GENOMIC DNA]</scope>
    <source>
        <strain evidence="3 4">AAU 773</strain>
    </source>
</reference>
<organism evidence="3 4">
    <name type="scientific">Apiospora arundinis</name>
    <dbReference type="NCBI Taxonomy" id="335852"/>
    <lineage>
        <taxon>Eukaryota</taxon>
        <taxon>Fungi</taxon>
        <taxon>Dikarya</taxon>
        <taxon>Ascomycota</taxon>
        <taxon>Pezizomycotina</taxon>
        <taxon>Sordariomycetes</taxon>
        <taxon>Xylariomycetidae</taxon>
        <taxon>Amphisphaeriales</taxon>
        <taxon>Apiosporaceae</taxon>
        <taxon>Apiospora</taxon>
    </lineage>
</organism>
<comment type="caution">
    <text evidence="3">The sequence shown here is derived from an EMBL/GenBank/DDBJ whole genome shotgun (WGS) entry which is preliminary data.</text>
</comment>